<dbReference type="AlphaFoldDB" id="A0A7W9FUJ8"/>
<gene>
    <name evidence="2" type="ORF">HNP47_001778</name>
</gene>
<evidence type="ECO:0000256" key="1">
    <source>
        <dbReference type="SAM" id="SignalP"/>
    </source>
</evidence>
<dbReference type="EMBL" id="JACHLJ010000002">
    <property type="protein sequence ID" value="MBB5771774.1"/>
    <property type="molecule type" value="Genomic_DNA"/>
</dbReference>
<proteinExistence type="predicted"/>
<name>A0A7W9FUJ8_BREVE</name>
<feature type="chain" id="PRO_5031340771" evidence="1">
    <location>
        <begin position="25"/>
        <end position="225"/>
    </location>
</feature>
<protein>
    <submittedName>
        <fullName evidence="2">Uncharacterized protein</fullName>
    </submittedName>
</protein>
<dbReference type="RefSeq" id="WP_184279257.1">
    <property type="nucleotide sequence ID" value="NZ_JACHLJ010000002.1"/>
</dbReference>
<keyword evidence="1" id="KW-0732">Signal</keyword>
<evidence type="ECO:0000313" key="2">
    <source>
        <dbReference type="EMBL" id="MBB5771774.1"/>
    </source>
</evidence>
<feature type="signal peptide" evidence="1">
    <location>
        <begin position="1"/>
        <end position="24"/>
    </location>
</feature>
<accession>A0A7W9FUJ8</accession>
<dbReference type="Proteomes" id="UP000556201">
    <property type="component" value="Unassembled WGS sequence"/>
</dbReference>
<evidence type="ECO:0000313" key="3">
    <source>
        <dbReference type="Proteomes" id="UP000556201"/>
    </source>
</evidence>
<comment type="caution">
    <text evidence="2">The sequence shown here is derived from an EMBL/GenBank/DDBJ whole genome shotgun (WGS) entry which is preliminary data.</text>
</comment>
<organism evidence="2 3">
    <name type="scientific">Brevundimonas vesicularis</name>
    <name type="common">Pseudomonas vesicularis</name>
    <dbReference type="NCBI Taxonomy" id="41276"/>
    <lineage>
        <taxon>Bacteria</taxon>
        <taxon>Pseudomonadati</taxon>
        <taxon>Pseudomonadota</taxon>
        <taxon>Alphaproteobacteria</taxon>
        <taxon>Caulobacterales</taxon>
        <taxon>Caulobacteraceae</taxon>
        <taxon>Brevundimonas</taxon>
    </lineage>
</organism>
<reference evidence="2 3" key="1">
    <citation type="submission" date="2020-08" db="EMBL/GenBank/DDBJ databases">
        <title>Functional genomics of gut bacteria from endangered species of beetles.</title>
        <authorList>
            <person name="Carlos-Shanley C."/>
        </authorList>
    </citation>
    <scope>NUCLEOTIDE SEQUENCE [LARGE SCALE GENOMIC DNA]</scope>
    <source>
        <strain evidence="2 3">S00192</strain>
    </source>
</reference>
<sequence length="225" mass="24665">MAISRRSVALVALIALGQASGASAQSALADRHSIDQAYAIVDFQTSRSGRDIEQALQRHLDRLPMQVTYRQLSTADAPRSPARFTLVDPTAQSAFGLQGPATRAPAGWVSAPRTVTCTGASWRAEAVQRVEARIERHYTLCLFPYRDGRRRGHQLNVYASTLLEGDPAIPVRRSNEAESPAAVIRGAVETVERVTGRRGVWIETRTAERDRPFTQDNDALSAQTN</sequence>